<accession>A0A151TUK2</accession>
<protein>
    <submittedName>
        <fullName evidence="1">Uncharacterized protein</fullName>
    </submittedName>
</protein>
<reference evidence="1 2" key="1">
    <citation type="journal article" date="2012" name="Nat. Biotechnol.">
        <title>Draft genome sequence of pigeonpea (Cajanus cajan), an orphan legume crop of resource-poor farmers.</title>
        <authorList>
            <person name="Varshney R.K."/>
            <person name="Chen W."/>
            <person name="Li Y."/>
            <person name="Bharti A.K."/>
            <person name="Saxena R.K."/>
            <person name="Schlueter J.A."/>
            <person name="Donoghue M.T."/>
            <person name="Azam S."/>
            <person name="Fan G."/>
            <person name="Whaley A.M."/>
            <person name="Farmer A.D."/>
            <person name="Sheridan J."/>
            <person name="Iwata A."/>
            <person name="Tuteja R."/>
            <person name="Penmetsa R.V."/>
            <person name="Wu W."/>
            <person name="Upadhyaya H.D."/>
            <person name="Yang S.P."/>
            <person name="Shah T."/>
            <person name="Saxena K.B."/>
            <person name="Michael T."/>
            <person name="McCombie W.R."/>
            <person name="Yang B."/>
            <person name="Zhang G."/>
            <person name="Yang H."/>
            <person name="Wang J."/>
            <person name="Spillane C."/>
            <person name="Cook D.R."/>
            <person name="May G.D."/>
            <person name="Xu X."/>
            <person name="Jackson S.A."/>
        </authorList>
    </citation>
    <scope>NUCLEOTIDE SEQUENCE [LARGE SCALE GENOMIC DNA]</scope>
    <source>
        <strain evidence="2">cv. Asha</strain>
    </source>
</reference>
<dbReference type="Proteomes" id="UP000075243">
    <property type="component" value="Chromosome 3"/>
</dbReference>
<sequence>PCNEEDFALLTVLRSDEIKVKHSISAIIFRQRCSKIIIALSRATSLLNHNFPFLFINLKDHITMNLLLLQFHEGIFAVISNTHA</sequence>
<name>A0A151TUK2_CAJCA</name>
<organism evidence="1 2">
    <name type="scientific">Cajanus cajan</name>
    <name type="common">Pigeon pea</name>
    <name type="synonym">Cajanus indicus</name>
    <dbReference type="NCBI Taxonomy" id="3821"/>
    <lineage>
        <taxon>Eukaryota</taxon>
        <taxon>Viridiplantae</taxon>
        <taxon>Streptophyta</taxon>
        <taxon>Embryophyta</taxon>
        <taxon>Tracheophyta</taxon>
        <taxon>Spermatophyta</taxon>
        <taxon>Magnoliopsida</taxon>
        <taxon>eudicotyledons</taxon>
        <taxon>Gunneridae</taxon>
        <taxon>Pentapetalae</taxon>
        <taxon>rosids</taxon>
        <taxon>fabids</taxon>
        <taxon>Fabales</taxon>
        <taxon>Fabaceae</taxon>
        <taxon>Papilionoideae</taxon>
        <taxon>50 kb inversion clade</taxon>
        <taxon>NPAAA clade</taxon>
        <taxon>indigoferoid/millettioid clade</taxon>
        <taxon>Phaseoleae</taxon>
        <taxon>Cajanus</taxon>
    </lineage>
</organism>
<keyword evidence="2" id="KW-1185">Reference proteome</keyword>
<evidence type="ECO:0000313" key="2">
    <source>
        <dbReference type="Proteomes" id="UP000075243"/>
    </source>
</evidence>
<dbReference type="Gramene" id="C.cajan_09688.t">
    <property type="protein sequence ID" value="C.cajan_09688.t.cds1"/>
    <property type="gene ID" value="C.cajan_09688"/>
</dbReference>
<feature type="non-terminal residue" evidence="1">
    <location>
        <position position="1"/>
    </location>
</feature>
<dbReference type="EMBL" id="CM003605">
    <property type="protein sequence ID" value="KYP70733.1"/>
    <property type="molecule type" value="Genomic_DNA"/>
</dbReference>
<proteinExistence type="predicted"/>
<dbReference type="AlphaFoldDB" id="A0A151TUK2"/>
<gene>
    <name evidence="1" type="ORF">KK1_009961</name>
</gene>
<evidence type="ECO:0000313" key="1">
    <source>
        <dbReference type="EMBL" id="KYP70733.1"/>
    </source>
</evidence>